<dbReference type="STRING" id="321339.SAMN05444340_1168"/>
<keyword evidence="4" id="KW-1185">Reference proteome</keyword>
<keyword evidence="3" id="KW-0012">Acyltransferase</keyword>
<dbReference type="InterPro" id="IPR050769">
    <property type="entry name" value="NAT_camello-type"/>
</dbReference>
<dbReference type="PANTHER" id="PTHR13947">
    <property type="entry name" value="GNAT FAMILY N-ACETYLTRANSFERASE"/>
    <property type="match status" value="1"/>
</dbReference>
<dbReference type="InterPro" id="IPR016181">
    <property type="entry name" value="Acyl_CoA_acyltransferase"/>
</dbReference>
<keyword evidence="1 3" id="KW-0808">Transferase</keyword>
<protein>
    <submittedName>
        <fullName evidence="3">L-amino acid N-acyltransferase YncA</fullName>
    </submittedName>
</protein>
<accession>A0A1H3M8M9</accession>
<dbReference type="RefSeq" id="WP_245710914.1">
    <property type="nucleotide sequence ID" value="NZ_FNPF01000016.1"/>
</dbReference>
<dbReference type="PANTHER" id="PTHR13947:SF37">
    <property type="entry name" value="LD18367P"/>
    <property type="match status" value="1"/>
</dbReference>
<evidence type="ECO:0000313" key="4">
    <source>
        <dbReference type="Proteomes" id="UP000199286"/>
    </source>
</evidence>
<feature type="domain" description="N-acetyltransferase" evidence="2">
    <location>
        <begin position="10"/>
        <end position="159"/>
    </location>
</feature>
<dbReference type="SUPFAM" id="SSF55729">
    <property type="entry name" value="Acyl-CoA N-acyltransferases (Nat)"/>
    <property type="match status" value="1"/>
</dbReference>
<dbReference type="InterPro" id="IPR000182">
    <property type="entry name" value="GNAT_dom"/>
</dbReference>
<dbReference type="AlphaFoldDB" id="A0A1H3M8M9"/>
<evidence type="ECO:0000313" key="3">
    <source>
        <dbReference type="EMBL" id="SDY72638.1"/>
    </source>
</evidence>
<name>A0A1H3M8M9_9RHOB</name>
<organism evidence="3 4">
    <name type="scientific">Citreimonas salinaria</name>
    <dbReference type="NCBI Taxonomy" id="321339"/>
    <lineage>
        <taxon>Bacteria</taxon>
        <taxon>Pseudomonadati</taxon>
        <taxon>Pseudomonadota</taxon>
        <taxon>Alphaproteobacteria</taxon>
        <taxon>Rhodobacterales</taxon>
        <taxon>Roseobacteraceae</taxon>
        <taxon>Citreimonas</taxon>
    </lineage>
</organism>
<dbReference type="Gene3D" id="3.40.630.30">
    <property type="match status" value="1"/>
</dbReference>
<evidence type="ECO:0000259" key="2">
    <source>
        <dbReference type="PROSITE" id="PS51186"/>
    </source>
</evidence>
<dbReference type="PROSITE" id="PS51186">
    <property type="entry name" value="GNAT"/>
    <property type="match status" value="1"/>
</dbReference>
<dbReference type="Pfam" id="PF00583">
    <property type="entry name" value="Acetyltransf_1"/>
    <property type="match status" value="1"/>
</dbReference>
<reference evidence="3 4" key="1">
    <citation type="submission" date="2016-10" db="EMBL/GenBank/DDBJ databases">
        <authorList>
            <person name="de Groot N.N."/>
        </authorList>
    </citation>
    <scope>NUCLEOTIDE SEQUENCE [LARGE SCALE GENOMIC DNA]</scope>
    <source>
        <strain evidence="3 4">DSM 26880</strain>
    </source>
</reference>
<dbReference type="EMBL" id="FNPF01000016">
    <property type="protein sequence ID" value="SDY72638.1"/>
    <property type="molecule type" value="Genomic_DNA"/>
</dbReference>
<dbReference type="GO" id="GO:0008080">
    <property type="term" value="F:N-acetyltransferase activity"/>
    <property type="evidence" value="ECO:0007669"/>
    <property type="project" value="InterPro"/>
</dbReference>
<dbReference type="Proteomes" id="UP000199286">
    <property type="component" value="Unassembled WGS sequence"/>
</dbReference>
<gene>
    <name evidence="3" type="ORF">SAMN05444340_1168</name>
</gene>
<evidence type="ECO:0000256" key="1">
    <source>
        <dbReference type="ARBA" id="ARBA00022679"/>
    </source>
</evidence>
<proteinExistence type="predicted"/>
<sequence>MTAACAAHAPLLRPALPTDAGAVGDILSDFIDSTPWMPRIDTRAEDLAHAAMLVDRGWVTLAETPQADPGPRVLGFLARQGCAIHALYLARPARGRGIGRVLLADAQARADRLSLWTFAANAPAQRFYERAGFAPVERTDGENEEGLPDIRYLWERPAP</sequence>